<dbReference type="OrthoDB" id="305835at2759"/>
<feature type="region of interest" description="Disordered" evidence="1">
    <location>
        <begin position="1"/>
        <end position="67"/>
    </location>
</feature>
<proteinExistence type="predicted"/>
<name>A0A8S1U7U3_PAROT</name>
<evidence type="ECO:0000313" key="2">
    <source>
        <dbReference type="EMBL" id="CAD8158766.1"/>
    </source>
</evidence>
<evidence type="ECO:0000313" key="3">
    <source>
        <dbReference type="Proteomes" id="UP000683925"/>
    </source>
</evidence>
<dbReference type="OMA" id="LAEPYEY"/>
<dbReference type="Proteomes" id="UP000683925">
    <property type="component" value="Unassembled WGS sequence"/>
</dbReference>
<dbReference type="AlphaFoldDB" id="A0A8S1U7U3"/>
<reference evidence="2" key="1">
    <citation type="submission" date="2021-01" db="EMBL/GenBank/DDBJ databases">
        <authorList>
            <consortium name="Genoscope - CEA"/>
            <person name="William W."/>
        </authorList>
    </citation>
    <scope>NUCLEOTIDE SEQUENCE</scope>
</reference>
<organism evidence="2 3">
    <name type="scientific">Paramecium octaurelia</name>
    <dbReference type="NCBI Taxonomy" id="43137"/>
    <lineage>
        <taxon>Eukaryota</taxon>
        <taxon>Sar</taxon>
        <taxon>Alveolata</taxon>
        <taxon>Ciliophora</taxon>
        <taxon>Intramacronucleata</taxon>
        <taxon>Oligohymenophorea</taxon>
        <taxon>Peniculida</taxon>
        <taxon>Parameciidae</taxon>
        <taxon>Paramecium</taxon>
    </lineage>
</organism>
<feature type="compositionally biased region" description="Polar residues" evidence="1">
    <location>
        <begin position="42"/>
        <end position="60"/>
    </location>
</feature>
<keyword evidence="3" id="KW-1185">Reference proteome</keyword>
<feature type="compositionally biased region" description="Basic and acidic residues" evidence="1">
    <location>
        <begin position="1"/>
        <end position="11"/>
    </location>
</feature>
<feature type="compositionally biased region" description="Basic residues" evidence="1">
    <location>
        <begin position="12"/>
        <end position="24"/>
    </location>
</feature>
<sequence>MKRENKCESKSRSRSRSKSSKRKTQNSQLQNCIEKKHKKQGNDYQIANRESISHHSSPIRSQEELQKSDELNKQILCQCRKSKEECKILDQFQCINLVANNQSQMQLEQQDQDERCCISMSQPQQETGINSKETFNKQPSEMITINDSSYEEDQNAQKNENKGSSQLENRLFGDLRETRWRDGIWKREQKIQSQPIKQSSQVIKQPKQSLECIDLTNDDNILSFFGLNHHMLLSSQEYDKKELFELAEPYEYQCGNFMLSLGIQNHYTAIVTLPNLSQKKPVYYLFMMFQFDPKKNIYCLVPEDDQTTLLVSSNISSLYYYCNSNVQQKKNNKTIQIERTLIYKFPYIYPSLIRKYVISYQKTDSQILYPINYNSNATQQAIEDYYWDDPGHLITGTSHPFLKILFLKSKNNQIPSFYFEFISNPLYEGQYSLNVCLKQNGNQIVVDRRFLSPFSYGVHPVKIEINRITNQIVMKQTGREEHIITSKNVKCFWEQVLPRYVQLYHPKKLYYYFVDLINQDRKISEKYKKWNQLYQYMSKSNQQKSNKSIDETVILNDKQFFSYSIEEKKNGNKINYQ</sequence>
<gene>
    <name evidence="2" type="ORF">POCTA_138.1.T0360021</name>
</gene>
<protein>
    <submittedName>
        <fullName evidence="2">Uncharacterized protein</fullName>
    </submittedName>
</protein>
<comment type="caution">
    <text evidence="2">The sequence shown here is derived from an EMBL/GenBank/DDBJ whole genome shotgun (WGS) entry which is preliminary data.</text>
</comment>
<evidence type="ECO:0000256" key="1">
    <source>
        <dbReference type="SAM" id="MobiDB-lite"/>
    </source>
</evidence>
<dbReference type="EMBL" id="CAJJDP010000036">
    <property type="protein sequence ID" value="CAD8158766.1"/>
    <property type="molecule type" value="Genomic_DNA"/>
</dbReference>
<accession>A0A8S1U7U3</accession>